<organism evidence="1 2">
    <name type="scientific">Cryptococcus gattii EJB2</name>
    <dbReference type="NCBI Taxonomy" id="1296103"/>
    <lineage>
        <taxon>Eukaryota</taxon>
        <taxon>Fungi</taxon>
        <taxon>Dikarya</taxon>
        <taxon>Basidiomycota</taxon>
        <taxon>Agaricomycotina</taxon>
        <taxon>Tremellomycetes</taxon>
        <taxon>Tremellales</taxon>
        <taxon>Cryptococcaceae</taxon>
        <taxon>Cryptococcus</taxon>
        <taxon>Cryptococcus gattii species complex</taxon>
    </lineage>
</organism>
<accession>A0ABR5C1F1</accession>
<evidence type="ECO:0000313" key="1">
    <source>
        <dbReference type="EMBL" id="KIR81723.1"/>
    </source>
</evidence>
<sequence>MEILVITPFHPGYLNPELIEESASLCLCDRVVGSKRYLAGGEKDAVNVIVTNDDVSFTAQYASKSYGQRAAKKEEQSQEEAAKRRCFIELNYQSPKKSETGKQNMHFVTKKVTGRFFKCGSPENV</sequence>
<name>A0ABR5C1F1_9TREE</name>
<proteinExistence type="predicted"/>
<keyword evidence="2" id="KW-1185">Reference proteome</keyword>
<evidence type="ECO:0000313" key="2">
    <source>
        <dbReference type="Proteomes" id="UP000054272"/>
    </source>
</evidence>
<reference evidence="1 2" key="1">
    <citation type="submission" date="2015-01" db="EMBL/GenBank/DDBJ databases">
        <title>The Genome Sequence of Cryptococcus gattii EJB2.</title>
        <authorList>
            <consortium name="The Broad Institute Genomics Platform"/>
            <person name="Cuomo C."/>
            <person name="Litvintseva A."/>
            <person name="Chen Y."/>
            <person name="Heitman J."/>
            <person name="Sun S."/>
            <person name="Springer D."/>
            <person name="Dromer F."/>
            <person name="Young S."/>
            <person name="Zeng Q."/>
            <person name="Gargeya S."/>
            <person name="Abouelleil A."/>
            <person name="Alvarado L."/>
            <person name="Chapman S.B."/>
            <person name="Gainer-Dewar J."/>
            <person name="Goldberg J."/>
            <person name="Griggs A."/>
            <person name="Gujja S."/>
            <person name="Hansen M."/>
            <person name="Howarth C."/>
            <person name="Imamovic A."/>
            <person name="Larimer J."/>
            <person name="Murphy C."/>
            <person name="Naylor J."/>
            <person name="Pearson M."/>
            <person name="Priest M."/>
            <person name="Roberts A."/>
            <person name="Saif S."/>
            <person name="Shea T."/>
            <person name="Sykes S."/>
            <person name="Wortman J."/>
            <person name="Nusbaum C."/>
            <person name="Birren B."/>
        </authorList>
    </citation>
    <scope>NUCLEOTIDE SEQUENCE [LARGE SCALE GENOMIC DNA]</scope>
    <source>
        <strain evidence="1 2">EJB2</strain>
    </source>
</reference>
<gene>
    <name evidence="1" type="ORF">I306_01033</name>
</gene>
<dbReference type="EMBL" id="KN848586">
    <property type="protein sequence ID" value="KIR81723.1"/>
    <property type="molecule type" value="Genomic_DNA"/>
</dbReference>
<dbReference type="Proteomes" id="UP000054272">
    <property type="component" value="Unassembled WGS sequence"/>
</dbReference>
<protein>
    <submittedName>
        <fullName evidence="1">Uncharacterized protein</fullName>
    </submittedName>
</protein>